<evidence type="ECO:0000313" key="2">
    <source>
        <dbReference type="Proteomes" id="UP000653308"/>
    </source>
</evidence>
<gene>
    <name evidence="1" type="ORF">GCM10010384_53980</name>
</gene>
<dbReference type="RefSeq" id="WP_190200540.1">
    <property type="nucleotide sequence ID" value="NZ_BMWE01000018.1"/>
</dbReference>
<comment type="caution">
    <text evidence="1">The sequence shown here is derived from an EMBL/GenBank/DDBJ whole genome shotgun (WGS) entry which is preliminary data.</text>
</comment>
<reference evidence="2" key="1">
    <citation type="journal article" date="2019" name="Int. J. Syst. Evol. Microbiol.">
        <title>The Global Catalogue of Microorganisms (GCM) 10K type strain sequencing project: providing services to taxonomists for standard genome sequencing and annotation.</title>
        <authorList>
            <consortium name="The Broad Institute Genomics Platform"/>
            <consortium name="The Broad Institute Genome Sequencing Center for Infectious Disease"/>
            <person name="Wu L."/>
            <person name="Ma J."/>
        </authorList>
    </citation>
    <scope>NUCLEOTIDE SEQUENCE [LARGE SCALE GENOMIC DNA]</scope>
    <source>
        <strain evidence="2">JCM 4957</strain>
    </source>
</reference>
<dbReference type="Proteomes" id="UP000653308">
    <property type="component" value="Unassembled WGS sequence"/>
</dbReference>
<dbReference type="EMBL" id="BMWE01000018">
    <property type="protein sequence ID" value="GGY40182.1"/>
    <property type="molecule type" value="Genomic_DNA"/>
</dbReference>
<accession>A0ABQ3ABY4</accession>
<proteinExistence type="predicted"/>
<organism evidence="1 2">
    <name type="scientific">Streptomyces djakartensis</name>
    <dbReference type="NCBI Taxonomy" id="68193"/>
    <lineage>
        <taxon>Bacteria</taxon>
        <taxon>Bacillati</taxon>
        <taxon>Actinomycetota</taxon>
        <taxon>Actinomycetes</taxon>
        <taxon>Kitasatosporales</taxon>
        <taxon>Streptomycetaceae</taxon>
        <taxon>Streptomyces</taxon>
    </lineage>
</organism>
<keyword evidence="2" id="KW-1185">Reference proteome</keyword>
<sequence length="85" mass="9966">MRLRVQLIRWPRRTVVLTDTPDPKCPLCDGDGGISRNYGDPETGEYAGTDWEPCTCWNGTRRWVLLPLPRWFRRTSTHYSDEPPF</sequence>
<protein>
    <submittedName>
        <fullName evidence="1">Uncharacterized protein</fullName>
    </submittedName>
</protein>
<name>A0ABQ3ABY4_9ACTN</name>
<evidence type="ECO:0000313" key="1">
    <source>
        <dbReference type="EMBL" id="GGY40182.1"/>
    </source>
</evidence>